<dbReference type="AlphaFoldDB" id="A0A0G0PDZ9"/>
<organism evidence="1 2">
    <name type="scientific">Candidatus Yanofskybacteria bacterium GW2011_GWD2_39_48</name>
    <dbReference type="NCBI Taxonomy" id="1619031"/>
    <lineage>
        <taxon>Bacteria</taxon>
        <taxon>Candidatus Yanofskyibacteriota</taxon>
    </lineage>
</organism>
<accession>A0A0G0PDZ9</accession>
<feature type="non-terminal residue" evidence="1">
    <location>
        <position position="1"/>
    </location>
</feature>
<name>A0A0G0PDZ9_9BACT</name>
<gene>
    <name evidence="1" type="ORF">UT53_C0021G0008</name>
</gene>
<protein>
    <submittedName>
        <fullName evidence="1">Uncharacterized protein</fullName>
    </submittedName>
</protein>
<dbReference type="EMBL" id="LBXD01000021">
    <property type="protein sequence ID" value="KKR23381.1"/>
    <property type="molecule type" value="Genomic_DNA"/>
</dbReference>
<evidence type="ECO:0000313" key="2">
    <source>
        <dbReference type="Proteomes" id="UP000034764"/>
    </source>
</evidence>
<sequence>YFVTKEAERTRTEEEIKYSTDQAQGFLSDVAPTILELLQIAKPSEMTGDSLLEYLK</sequence>
<dbReference type="Gene3D" id="3.40.720.10">
    <property type="entry name" value="Alkaline Phosphatase, subunit A"/>
    <property type="match status" value="1"/>
</dbReference>
<dbReference type="Proteomes" id="UP000034764">
    <property type="component" value="Unassembled WGS sequence"/>
</dbReference>
<comment type="caution">
    <text evidence="1">The sequence shown here is derived from an EMBL/GenBank/DDBJ whole genome shotgun (WGS) entry which is preliminary data.</text>
</comment>
<evidence type="ECO:0000313" key="1">
    <source>
        <dbReference type="EMBL" id="KKR23381.1"/>
    </source>
</evidence>
<dbReference type="SUPFAM" id="SSF53649">
    <property type="entry name" value="Alkaline phosphatase-like"/>
    <property type="match status" value="1"/>
</dbReference>
<proteinExistence type="predicted"/>
<reference evidence="1 2" key="1">
    <citation type="journal article" date="2015" name="Nature">
        <title>rRNA introns, odd ribosomes, and small enigmatic genomes across a large radiation of phyla.</title>
        <authorList>
            <person name="Brown C.T."/>
            <person name="Hug L.A."/>
            <person name="Thomas B.C."/>
            <person name="Sharon I."/>
            <person name="Castelle C.J."/>
            <person name="Singh A."/>
            <person name="Wilkins M.J."/>
            <person name="Williams K.H."/>
            <person name="Banfield J.F."/>
        </authorList>
    </citation>
    <scope>NUCLEOTIDE SEQUENCE [LARGE SCALE GENOMIC DNA]</scope>
</reference>
<dbReference type="InterPro" id="IPR017850">
    <property type="entry name" value="Alkaline_phosphatase_core_sf"/>
</dbReference>